<proteinExistence type="predicted"/>
<name>A0A8J3N5P0_9CHLR</name>
<keyword evidence="2" id="KW-1185">Reference proteome</keyword>
<dbReference type="Proteomes" id="UP000597444">
    <property type="component" value="Unassembled WGS sequence"/>
</dbReference>
<dbReference type="EMBL" id="BNJK01000002">
    <property type="protein sequence ID" value="GHO99487.1"/>
    <property type="molecule type" value="Genomic_DNA"/>
</dbReference>
<organism evidence="1 2">
    <name type="scientific">Reticulibacter mediterranei</name>
    <dbReference type="NCBI Taxonomy" id="2778369"/>
    <lineage>
        <taxon>Bacteria</taxon>
        <taxon>Bacillati</taxon>
        <taxon>Chloroflexota</taxon>
        <taxon>Ktedonobacteria</taxon>
        <taxon>Ktedonobacterales</taxon>
        <taxon>Reticulibacteraceae</taxon>
        <taxon>Reticulibacter</taxon>
    </lineage>
</organism>
<evidence type="ECO:0000313" key="1">
    <source>
        <dbReference type="EMBL" id="GHO99487.1"/>
    </source>
</evidence>
<dbReference type="AlphaFoldDB" id="A0A8J3N5P0"/>
<sequence>MGQVSDGMKAFFAEFERANNAFAPEFLAPLVNDPIVGADPSGAMQVVKKEDYLAGTASSREYLKSLGFQFVKLVPLEEIPLNPLYTMVKVHGTMRLEKILGQPIDLIHDTTYILFIGDGLPRVVFTLTHEDPLKMAQDQGLFRANS</sequence>
<dbReference type="RefSeq" id="WP_220210129.1">
    <property type="nucleotide sequence ID" value="NZ_BNJK01000002.1"/>
</dbReference>
<gene>
    <name evidence="1" type="ORF">KSF_095350</name>
</gene>
<comment type="caution">
    <text evidence="1">The sequence shown here is derived from an EMBL/GenBank/DDBJ whole genome shotgun (WGS) entry which is preliminary data.</text>
</comment>
<accession>A0A8J3N5P0</accession>
<evidence type="ECO:0000313" key="2">
    <source>
        <dbReference type="Proteomes" id="UP000597444"/>
    </source>
</evidence>
<reference evidence="1" key="1">
    <citation type="submission" date="2020-10" db="EMBL/GenBank/DDBJ databases">
        <title>Taxonomic study of unclassified bacteria belonging to the class Ktedonobacteria.</title>
        <authorList>
            <person name="Yabe S."/>
            <person name="Wang C.M."/>
            <person name="Zheng Y."/>
            <person name="Sakai Y."/>
            <person name="Cavaletti L."/>
            <person name="Monciardini P."/>
            <person name="Donadio S."/>
        </authorList>
    </citation>
    <scope>NUCLEOTIDE SEQUENCE</scope>
    <source>
        <strain evidence="1">ID150040</strain>
    </source>
</reference>
<protein>
    <submittedName>
        <fullName evidence="1">Uncharacterized protein</fullName>
    </submittedName>
</protein>